<dbReference type="STRING" id="1306519.BIW12_00825"/>
<organism evidence="2 3">
    <name type="scientific">Flavobacterium commune</name>
    <dbReference type="NCBI Taxonomy" id="1306519"/>
    <lineage>
        <taxon>Bacteria</taxon>
        <taxon>Pseudomonadati</taxon>
        <taxon>Bacteroidota</taxon>
        <taxon>Flavobacteriia</taxon>
        <taxon>Flavobacteriales</taxon>
        <taxon>Flavobacteriaceae</taxon>
        <taxon>Flavobacterium</taxon>
    </lineage>
</organism>
<dbReference type="SMART" id="SM00245">
    <property type="entry name" value="TSPc"/>
    <property type="match status" value="1"/>
</dbReference>
<dbReference type="Pfam" id="PF03572">
    <property type="entry name" value="Peptidase_S41"/>
    <property type="match status" value="1"/>
</dbReference>
<name>A0A1D9P709_9FLAO</name>
<dbReference type="InterPro" id="IPR029045">
    <property type="entry name" value="ClpP/crotonase-like_dom_sf"/>
</dbReference>
<protein>
    <submittedName>
        <fullName evidence="2">Peptidase S41</fullName>
    </submittedName>
</protein>
<dbReference type="EMBL" id="CP017774">
    <property type="protein sequence ID" value="AOZ98094.1"/>
    <property type="molecule type" value="Genomic_DNA"/>
</dbReference>
<dbReference type="Gene3D" id="3.90.226.10">
    <property type="entry name" value="2-enoyl-CoA Hydratase, Chain A, domain 1"/>
    <property type="match status" value="1"/>
</dbReference>
<dbReference type="GO" id="GO:0004175">
    <property type="term" value="F:endopeptidase activity"/>
    <property type="evidence" value="ECO:0007669"/>
    <property type="project" value="TreeGrafter"/>
</dbReference>
<accession>A0A1D9P709</accession>
<dbReference type="PANTHER" id="PTHR32060:SF22">
    <property type="entry name" value="CARBOXYL-TERMINAL-PROCESSING PEPTIDASE 3, CHLOROPLASTIC"/>
    <property type="match status" value="1"/>
</dbReference>
<dbReference type="GO" id="GO:0008236">
    <property type="term" value="F:serine-type peptidase activity"/>
    <property type="evidence" value="ECO:0007669"/>
    <property type="project" value="InterPro"/>
</dbReference>
<keyword evidence="3" id="KW-1185">Reference proteome</keyword>
<dbReference type="AlphaFoldDB" id="A0A1D9P709"/>
<evidence type="ECO:0000313" key="2">
    <source>
        <dbReference type="EMBL" id="AOZ98094.1"/>
    </source>
</evidence>
<dbReference type="PANTHER" id="PTHR32060">
    <property type="entry name" value="TAIL-SPECIFIC PROTEASE"/>
    <property type="match status" value="1"/>
</dbReference>
<dbReference type="Proteomes" id="UP000178198">
    <property type="component" value="Chromosome"/>
</dbReference>
<feature type="domain" description="Tail specific protease" evidence="1">
    <location>
        <begin position="247"/>
        <end position="499"/>
    </location>
</feature>
<dbReference type="SUPFAM" id="SSF52096">
    <property type="entry name" value="ClpP/crotonase"/>
    <property type="match status" value="1"/>
</dbReference>
<evidence type="ECO:0000313" key="3">
    <source>
        <dbReference type="Proteomes" id="UP000178198"/>
    </source>
</evidence>
<proteinExistence type="predicted"/>
<sequence>MKKIFALLFIIFFFVQCSSIKKNNTHLQQQIGVNQLKKDVDFAQKKIQKLHPKLDYYISKERLNHHFDSLKSTIDKAMTPLEFYKKISPVVAYIKQGHSYVLAPEKAFSKKETKAIQKKGIGPFSQFDFSFYNNKLYVIKNKSYNKSITAGTEVFSVNGIKPKELIEEYNQFYSSDGFNTTYKKQIAAKRFISAFTTEYGIKDSLKYVFKLNDSIQSFTIKRFKLDSIEKKVQKLTQKTAVKTPAISREKKQALRRKKRINGYDKLSNTFIRTLDFFQKDSSVAILKIKGFKKGNFRKFYKESFSEIQKQNTQTLVIDLRNNGGGRLSEIINLYSYLSDSTFVFLKKSEVVSRASMFEGAYFNKGSFPVKAVKAIFSPFVYGYLLFSVHKDKDGKNYISSETQPQKIDKKAFKGKIYVLINGASFSASSILSSNLKGSERATFLGEETGGDYNGTVAGFMPIVTLPHSKLKVRIGIMNIAPYYQTEIFGHGIYPDVPIIPSLEDQIQGKDPELNWILNQKQQ</sequence>
<evidence type="ECO:0000259" key="1">
    <source>
        <dbReference type="SMART" id="SM00245"/>
    </source>
</evidence>
<gene>
    <name evidence="2" type="ORF">BIW12_00825</name>
</gene>
<dbReference type="RefSeq" id="WP_071183369.1">
    <property type="nucleotide sequence ID" value="NZ_CP017774.1"/>
</dbReference>
<dbReference type="InterPro" id="IPR005151">
    <property type="entry name" value="Tail-specific_protease"/>
</dbReference>
<dbReference type="OrthoDB" id="5480566at2"/>
<dbReference type="KEGG" id="fcm:BIW12_00825"/>
<reference evidence="2 3" key="1">
    <citation type="submission" date="2016-10" db="EMBL/GenBank/DDBJ databases">
        <title>Complete Genome Sequence of Flavobacterium sp. PK15.</title>
        <authorList>
            <person name="Ekwe A."/>
            <person name="Kim S.B."/>
        </authorList>
    </citation>
    <scope>NUCLEOTIDE SEQUENCE [LARGE SCALE GENOMIC DNA]</scope>
    <source>
        <strain evidence="2 3">PK15</strain>
    </source>
</reference>
<dbReference type="GO" id="GO:0006508">
    <property type="term" value="P:proteolysis"/>
    <property type="evidence" value="ECO:0007669"/>
    <property type="project" value="InterPro"/>
</dbReference>